<evidence type="ECO:0000313" key="3">
    <source>
        <dbReference type="Proteomes" id="UP000518266"/>
    </source>
</evidence>
<dbReference type="OrthoDB" id="10255512at2759"/>
<accession>A0A7J5Z258</accession>
<keyword evidence="1" id="KW-0812">Transmembrane</keyword>
<dbReference type="InterPro" id="IPR016186">
    <property type="entry name" value="C-type_lectin-like/link_sf"/>
</dbReference>
<organism evidence="2 3">
    <name type="scientific">Dissostichus mawsoni</name>
    <name type="common">Antarctic cod</name>
    <dbReference type="NCBI Taxonomy" id="36200"/>
    <lineage>
        <taxon>Eukaryota</taxon>
        <taxon>Metazoa</taxon>
        <taxon>Chordata</taxon>
        <taxon>Craniata</taxon>
        <taxon>Vertebrata</taxon>
        <taxon>Euteleostomi</taxon>
        <taxon>Actinopterygii</taxon>
        <taxon>Neopterygii</taxon>
        <taxon>Teleostei</taxon>
        <taxon>Neoteleostei</taxon>
        <taxon>Acanthomorphata</taxon>
        <taxon>Eupercaria</taxon>
        <taxon>Perciformes</taxon>
        <taxon>Notothenioidei</taxon>
        <taxon>Nototheniidae</taxon>
        <taxon>Dissostichus</taxon>
    </lineage>
</organism>
<protein>
    <submittedName>
        <fullName evidence="2">Uncharacterized protein</fullName>
    </submittedName>
</protein>
<dbReference type="SUPFAM" id="SSF56436">
    <property type="entry name" value="C-type lectin-like"/>
    <property type="match status" value="1"/>
</dbReference>
<comment type="caution">
    <text evidence="2">The sequence shown here is derived from an EMBL/GenBank/DDBJ whole genome shotgun (WGS) entry which is preliminary data.</text>
</comment>
<keyword evidence="1" id="KW-0472">Membrane</keyword>
<dbReference type="AlphaFoldDB" id="A0A7J5Z258"/>
<evidence type="ECO:0000256" key="1">
    <source>
        <dbReference type="SAM" id="Phobius"/>
    </source>
</evidence>
<dbReference type="EMBL" id="JAAKFY010000007">
    <property type="protein sequence ID" value="KAF3855129.1"/>
    <property type="molecule type" value="Genomic_DNA"/>
</dbReference>
<sequence length="206" mass="23205">MLLHQTRSLIHETFFFGSREEAAHSRSLSFIRSTLRRSRCGPYSAFSACLILLAAILLMGRHVGHPVNLVVLGHLGQLGHLGDPDLAHVVPLGHVGHLGNLALVFRVKKEVWVLKEILDHVDYLEFARKYFVSYKKRDSFSSAVEFCSQQGLELALPQNEEENSKLTQVFRLAHVDHLVTLGHLGNLALVFRVKKVGVFNFSRVVF</sequence>
<dbReference type="Proteomes" id="UP000518266">
    <property type="component" value="Unassembled WGS sequence"/>
</dbReference>
<feature type="transmembrane region" description="Helical" evidence="1">
    <location>
        <begin position="40"/>
        <end position="60"/>
    </location>
</feature>
<evidence type="ECO:0000313" key="2">
    <source>
        <dbReference type="EMBL" id="KAF3855129.1"/>
    </source>
</evidence>
<dbReference type="Gene3D" id="3.10.100.10">
    <property type="entry name" value="Mannose-Binding Protein A, subunit A"/>
    <property type="match status" value="1"/>
</dbReference>
<keyword evidence="1" id="KW-1133">Transmembrane helix</keyword>
<proteinExistence type="predicted"/>
<reference evidence="2 3" key="1">
    <citation type="submission" date="2020-03" db="EMBL/GenBank/DDBJ databases">
        <title>Dissostichus mawsoni Genome sequencing and assembly.</title>
        <authorList>
            <person name="Park H."/>
        </authorList>
    </citation>
    <scope>NUCLEOTIDE SEQUENCE [LARGE SCALE GENOMIC DNA]</scope>
    <source>
        <strain evidence="2">DM0001</strain>
        <tissue evidence="2">Muscle</tissue>
    </source>
</reference>
<keyword evidence="3" id="KW-1185">Reference proteome</keyword>
<gene>
    <name evidence="2" type="ORF">F7725_023184</name>
</gene>
<name>A0A7J5Z258_DISMA</name>
<dbReference type="InterPro" id="IPR016187">
    <property type="entry name" value="CTDL_fold"/>
</dbReference>